<proteinExistence type="predicted"/>
<protein>
    <submittedName>
        <fullName evidence="1">Uncharacterized protein</fullName>
    </submittedName>
</protein>
<evidence type="ECO:0000313" key="2">
    <source>
        <dbReference type="Proteomes" id="UP000627573"/>
    </source>
</evidence>
<comment type="caution">
    <text evidence="1">The sequence shown here is derived from an EMBL/GenBank/DDBJ whole genome shotgun (WGS) entry which is preliminary data.</text>
</comment>
<name>A0A8I1D626_RHOER</name>
<gene>
    <name evidence="1" type="ORF">I3517_19680</name>
</gene>
<organism evidence="1 2">
    <name type="scientific">Rhodococcus erythropolis</name>
    <name type="common">Arthrobacter picolinophilus</name>
    <dbReference type="NCBI Taxonomy" id="1833"/>
    <lineage>
        <taxon>Bacteria</taxon>
        <taxon>Bacillati</taxon>
        <taxon>Actinomycetota</taxon>
        <taxon>Actinomycetes</taxon>
        <taxon>Mycobacteriales</taxon>
        <taxon>Nocardiaceae</taxon>
        <taxon>Rhodococcus</taxon>
        <taxon>Rhodococcus erythropolis group</taxon>
    </lineage>
</organism>
<dbReference type="AlphaFoldDB" id="A0A8I1D626"/>
<dbReference type="EMBL" id="JAECSB010000069">
    <property type="protein sequence ID" value="MBH5144825.1"/>
    <property type="molecule type" value="Genomic_DNA"/>
</dbReference>
<sequence length="55" mass="6127">MHPRVDEIIKRVIDEERIARRKAGNAAELTDEAAQAEIVAATHQLAKAVEMLSEM</sequence>
<reference evidence="1 2" key="1">
    <citation type="submission" date="2020-12" db="EMBL/GenBank/DDBJ databases">
        <title>Draft genome sequence of furan degrading bacterial strain FUR100.</title>
        <authorList>
            <person name="Woiski C."/>
        </authorList>
    </citation>
    <scope>NUCLEOTIDE SEQUENCE [LARGE SCALE GENOMIC DNA]</scope>
    <source>
        <strain evidence="1 2">FUR100</strain>
    </source>
</reference>
<keyword evidence="2" id="KW-1185">Reference proteome</keyword>
<accession>A0A8I1D626</accession>
<evidence type="ECO:0000313" key="1">
    <source>
        <dbReference type="EMBL" id="MBH5144825.1"/>
    </source>
</evidence>
<dbReference type="RefSeq" id="WP_197941461.1">
    <property type="nucleotide sequence ID" value="NZ_JAECSB010000069.1"/>
</dbReference>
<dbReference type="Proteomes" id="UP000627573">
    <property type="component" value="Unassembled WGS sequence"/>
</dbReference>